<dbReference type="EMBL" id="BONC01000070">
    <property type="protein sequence ID" value="GIF60537.1"/>
    <property type="molecule type" value="Genomic_DNA"/>
</dbReference>
<proteinExistence type="predicted"/>
<sequence length="168" mass="17268">MSATNTSLSDRPRPVAAASLLLYVLAALPALSALLQLLLRADPTAAGGGADTLLPGALVTGVLVAALGYFCAAGRNAARVVVWLMTAGAMLNLVAVTVTVLRPDSYATRPDWYPIFLVTVGAVQLIVLAAASILLAQPTARPFFRRMPQPPAVAGQAASAAPRLDPRG</sequence>
<protein>
    <recommendedName>
        <fullName evidence="4">Integral membrane protein</fullName>
    </recommendedName>
</protein>
<organism evidence="2 3">
    <name type="scientific">Asanoa iriomotensis</name>
    <dbReference type="NCBI Taxonomy" id="234613"/>
    <lineage>
        <taxon>Bacteria</taxon>
        <taxon>Bacillati</taxon>
        <taxon>Actinomycetota</taxon>
        <taxon>Actinomycetes</taxon>
        <taxon>Micromonosporales</taxon>
        <taxon>Micromonosporaceae</taxon>
        <taxon>Asanoa</taxon>
    </lineage>
</organism>
<evidence type="ECO:0000256" key="1">
    <source>
        <dbReference type="SAM" id="Phobius"/>
    </source>
</evidence>
<evidence type="ECO:0008006" key="4">
    <source>
        <dbReference type="Google" id="ProtNLM"/>
    </source>
</evidence>
<feature type="transmembrane region" description="Helical" evidence="1">
    <location>
        <begin position="113"/>
        <end position="136"/>
    </location>
</feature>
<keyword evidence="1" id="KW-0812">Transmembrane</keyword>
<feature type="transmembrane region" description="Helical" evidence="1">
    <location>
        <begin position="20"/>
        <end position="41"/>
    </location>
</feature>
<accession>A0ABQ4CCN8</accession>
<feature type="transmembrane region" description="Helical" evidence="1">
    <location>
        <begin position="53"/>
        <end position="73"/>
    </location>
</feature>
<keyword evidence="1" id="KW-0472">Membrane</keyword>
<gene>
    <name evidence="2" type="ORF">Air01nite_66320</name>
</gene>
<reference evidence="2 3" key="1">
    <citation type="submission" date="2021-01" db="EMBL/GenBank/DDBJ databases">
        <title>Whole genome shotgun sequence of Asanoa iriomotensis NBRC 100142.</title>
        <authorList>
            <person name="Komaki H."/>
            <person name="Tamura T."/>
        </authorList>
    </citation>
    <scope>NUCLEOTIDE SEQUENCE [LARGE SCALE GENOMIC DNA]</scope>
    <source>
        <strain evidence="2 3">NBRC 100142</strain>
    </source>
</reference>
<dbReference type="Proteomes" id="UP000624325">
    <property type="component" value="Unassembled WGS sequence"/>
</dbReference>
<keyword evidence="1" id="KW-1133">Transmembrane helix</keyword>
<evidence type="ECO:0000313" key="3">
    <source>
        <dbReference type="Proteomes" id="UP000624325"/>
    </source>
</evidence>
<evidence type="ECO:0000313" key="2">
    <source>
        <dbReference type="EMBL" id="GIF60537.1"/>
    </source>
</evidence>
<dbReference type="RefSeq" id="WP_203707355.1">
    <property type="nucleotide sequence ID" value="NZ_BAAALU010000002.1"/>
</dbReference>
<comment type="caution">
    <text evidence="2">The sequence shown here is derived from an EMBL/GenBank/DDBJ whole genome shotgun (WGS) entry which is preliminary data.</text>
</comment>
<keyword evidence="3" id="KW-1185">Reference proteome</keyword>
<name>A0ABQ4CCN8_9ACTN</name>
<feature type="transmembrane region" description="Helical" evidence="1">
    <location>
        <begin position="80"/>
        <end position="101"/>
    </location>
</feature>